<dbReference type="Proteomes" id="UP001054821">
    <property type="component" value="Chromosome 2"/>
</dbReference>
<evidence type="ECO:0000313" key="2">
    <source>
        <dbReference type="EMBL" id="KAI5342731.1"/>
    </source>
</evidence>
<evidence type="ECO:0000256" key="1">
    <source>
        <dbReference type="ARBA" id="ARBA00022821"/>
    </source>
</evidence>
<keyword evidence="1" id="KW-0611">Plant defense</keyword>
<gene>
    <name evidence="2" type="ORF">L3X38_010607</name>
</gene>
<dbReference type="GO" id="GO:0006952">
    <property type="term" value="P:defense response"/>
    <property type="evidence" value="ECO:0007669"/>
    <property type="project" value="UniProtKB-KW"/>
</dbReference>
<protein>
    <recommendedName>
        <fullName evidence="4">LRR and NB-ARC domains-containing disease resistance protein</fullName>
    </recommendedName>
</protein>
<name>A0AAD4WGI0_PRUDU</name>
<dbReference type="InterPro" id="IPR032675">
    <property type="entry name" value="LRR_dom_sf"/>
</dbReference>
<proteinExistence type="predicted"/>
<dbReference type="EMBL" id="JAJFAZ020000002">
    <property type="protein sequence ID" value="KAI5342731.1"/>
    <property type="molecule type" value="Genomic_DNA"/>
</dbReference>
<comment type="caution">
    <text evidence="2">The sequence shown here is derived from an EMBL/GenBank/DDBJ whole genome shotgun (WGS) entry which is preliminary data.</text>
</comment>
<organism evidence="2 3">
    <name type="scientific">Prunus dulcis</name>
    <name type="common">Almond</name>
    <name type="synonym">Amygdalus dulcis</name>
    <dbReference type="NCBI Taxonomy" id="3755"/>
    <lineage>
        <taxon>Eukaryota</taxon>
        <taxon>Viridiplantae</taxon>
        <taxon>Streptophyta</taxon>
        <taxon>Embryophyta</taxon>
        <taxon>Tracheophyta</taxon>
        <taxon>Spermatophyta</taxon>
        <taxon>Magnoliopsida</taxon>
        <taxon>eudicotyledons</taxon>
        <taxon>Gunneridae</taxon>
        <taxon>Pentapetalae</taxon>
        <taxon>rosids</taxon>
        <taxon>fabids</taxon>
        <taxon>Rosales</taxon>
        <taxon>Rosaceae</taxon>
        <taxon>Amygdaloideae</taxon>
        <taxon>Amygdaleae</taxon>
        <taxon>Prunus</taxon>
    </lineage>
</organism>
<dbReference type="PANTHER" id="PTHR36766:SF40">
    <property type="entry name" value="DISEASE RESISTANCE PROTEIN RGA3"/>
    <property type="match status" value="1"/>
</dbReference>
<dbReference type="SUPFAM" id="SSF52058">
    <property type="entry name" value="L domain-like"/>
    <property type="match status" value="1"/>
</dbReference>
<keyword evidence="3" id="KW-1185">Reference proteome</keyword>
<reference evidence="2 3" key="1">
    <citation type="journal article" date="2022" name="G3 (Bethesda)">
        <title>Whole-genome sequence and methylome profiling of the almond [Prunus dulcis (Mill.) D.A. Webb] cultivar 'Nonpareil'.</title>
        <authorList>
            <person name="D'Amico-Willman K.M."/>
            <person name="Ouma W.Z."/>
            <person name="Meulia T."/>
            <person name="Sideli G.M."/>
            <person name="Gradziel T.M."/>
            <person name="Fresnedo-Ramirez J."/>
        </authorList>
    </citation>
    <scope>NUCLEOTIDE SEQUENCE [LARGE SCALE GENOMIC DNA]</scope>
    <source>
        <strain evidence="2">Clone GOH B32 T37-40</strain>
    </source>
</reference>
<evidence type="ECO:0008006" key="4">
    <source>
        <dbReference type="Google" id="ProtNLM"/>
    </source>
</evidence>
<evidence type="ECO:0000313" key="3">
    <source>
        <dbReference type="Proteomes" id="UP001054821"/>
    </source>
</evidence>
<dbReference type="PANTHER" id="PTHR36766">
    <property type="entry name" value="PLANT BROAD-SPECTRUM MILDEW RESISTANCE PROTEIN RPW8"/>
    <property type="match status" value="1"/>
</dbReference>
<dbReference type="Gene3D" id="3.80.10.10">
    <property type="entry name" value="Ribonuclease Inhibitor"/>
    <property type="match status" value="4"/>
</dbReference>
<sequence>MKSVKMIGVEFYGRNGASLIQPFQSLEKVKFMEMAEWEEWVPSASGGEYGPDFPRLQELILTNCPKLSRSLPCHLPCLKKLTVSGCEVLHDEGANTTTTRSLDYRSLEELEIEGGCQKGLLSLLVEIGNSVDIQCLPNRNCLQRLILWNCPTLSSFPKDGLPTTLTTLYIKNCKRLEFLPDEMLAKLTSLESLWIENSCDSLRNFPVSIFPKLKKLDIRGCENLESLSFIEGVNENLSHLRELFIDDCPNLMCFQCQGGWPTPNLNEFTVGECKNFKSLPEGIHNLTALRLLQVDDLPNLESFAEGGLPPNIRDLCTRSCERLRAPVVKYWGLEGLVSLKSFIIGGSILETLLKEHLLPTTLHTLVISGCDSILVLPGEGEGLRHLTSLQLLQIDACENLQFLPGEGLQHLTSLQELHITSCHSIQFLPEEGLPLSLSLLSIRNCSTLEKRYQNKTGKKWAKISHIPCIKINDQVIII</sequence>
<dbReference type="AlphaFoldDB" id="A0AAD4WGI0"/>
<accession>A0AAD4WGI0</accession>